<dbReference type="Proteomes" id="UP000708208">
    <property type="component" value="Unassembled WGS sequence"/>
</dbReference>
<dbReference type="InterPro" id="IPR031993">
    <property type="entry name" value="DUF4789"/>
</dbReference>
<dbReference type="OrthoDB" id="6328618at2759"/>
<proteinExistence type="predicted"/>
<dbReference type="EMBL" id="CAJVCH010571289">
    <property type="protein sequence ID" value="CAG7837103.1"/>
    <property type="molecule type" value="Genomic_DNA"/>
</dbReference>
<organism evidence="3 4">
    <name type="scientific">Allacma fusca</name>
    <dbReference type="NCBI Taxonomy" id="39272"/>
    <lineage>
        <taxon>Eukaryota</taxon>
        <taxon>Metazoa</taxon>
        <taxon>Ecdysozoa</taxon>
        <taxon>Arthropoda</taxon>
        <taxon>Hexapoda</taxon>
        <taxon>Collembola</taxon>
        <taxon>Symphypleona</taxon>
        <taxon>Sminthuridae</taxon>
        <taxon>Allacma</taxon>
    </lineage>
</organism>
<sequence>MSVYITRFLAVFALLFLSQVSNCHEIPGCEDQRGTRDYHPMVYIQRSQKCEKLFTQGPCSEGNWLYTDSGLVKCSPNPCQGQGQPGSTVLLNGKCIELNSSCRAGLHAFGTVRFNQGFFPECVPTKAKVNVRKIGKRIVVLSVGGIGPPECPEGYYRTPNGQDCVPLIDIEFD</sequence>
<gene>
    <name evidence="3" type="ORF">AFUS01_LOCUS46265</name>
</gene>
<feature type="signal peptide" evidence="1">
    <location>
        <begin position="1"/>
        <end position="23"/>
    </location>
</feature>
<evidence type="ECO:0000313" key="4">
    <source>
        <dbReference type="Proteomes" id="UP000708208"/>
    </source>
</evidence>
<evidence type="ECO:0000313" key="3">
    <source>
        <dbReference type="EMBL" id="CAG7837103.1"/>
    </source>
</evidence>
<keyword evidence="4" id="KW-1185">Reference proteome</keyword>
<name>A0A8J2PN19_9HEXA</name>
<comment type="caution">
    <text evidence="3">The sequence shown here is derived from an EMBL/GenBank/DDBJ whole genome shotgun (WGS) entry which is preliminary data.</text>
</comment>
<evidence type="ECO:0000259" key="2">
    <source>
        <dbReference type="Pfam" id="PF16033"/>
    </source>
</evidence>
<dbReference type="Pfam" id="PF16033">
    <property type="entry name" value="DUF4789"/>
    <property type="match status" value="1"/>
</dbReference>
<protein>
    <recommendedName>
        <fullName evidence="2">DUF4789 domain-containing protein</fullName>
    </recommendedName>
</protein>
<feature type="domain" description="DUF4789" evidence="2">
    <location>
        <begin position="40"/>
        <end position="100"/>
    </location>
</feature>
<accession>A0A8J2PN19</accession>
<evidence type="ECO:0000256" key="1">
    <source>
        <dbReference type="SAM" id="SignalP"/>
    </source>
</evidence>
<dbReference type="AlphaFoldDB" id="A0A8J2PN19"/>
<keyword evidence="1" id="KW-0732">Signal</keyword>
<reference evidence="3" key="1">
    <citation type="submission" date="2021-06" db="EMBL/GenBank/DDBJ databases">
        <authorList>
            <person name="Hodson N. C."/>
            <person name="Mongue J. A."/>
            <person name="Jaron S. K."/>
        </authorList>
    </citation>
    <scope>NUCLEOTIDE SEQUENCE</scope>
</reference>
<feature type="chain" id="PRO_5035179587" description="DUF4789 domain-containing protein" evidence="1">
    <location>
        <begin position="24"/>
        <end position="173"/>
    </location>
</feature>